<feature type="region of interest" description="Disordered" evidence="1">
    <location>
        <begin position="28"/>
        <end position="110"/>
    </location>
</feature>
<reference evidence="2" key="1">
    <citation type="journal article" date="2022" name="bioRxiv">
        <title>Sequencing and chromosome-scale assembly of the giantPleurodeles waltlgenome.</title>
        <authorList>
            <person name="Brown T."/>
            <person name="Elewa A."/>
            <person name="Iarovenko S."/>
            <person name="Subramanian E."/>
            <person name="Araus A.J."/>
            <person name="Petzold A."/>
            <person name="Susuki M."/>
            <person name="Suzuki K.-i.T."/>
            <person name="Hayashi T."/>
            <person name="Toyoda A."/>
            <person name="Oliveira C."/>
            <person name="Osipova E."/>
            <person name="Leigh N.D."/>
            <person name="Simon A."/>
            <person name="Yun M.H."/>
        </authorList>
    </citation>
    <scope>NUCLEOTIDE SEQUENCE</scope>
    <source>
        <strain evidence="2">20211129_DDA</strain>
        <tissue evidence="2">Liver</tissue>
    </source>
</reference>
<evidence type="ECO:0000313" key="2">
    <source>
        <dbReference type="EMBL" id="KAJ1092829.1"/>
    </source>
</evidence>
<gene>
    <name evidence="2" type="ORF">NDU88_005939</name>
</gene>
<dbReference type="AlphaFoldDB" id="A0AAV7LPA3"/>
<keyword evidence="3" id="KW-1185">Reference proteome</keyword>
<comment type="caution">
    <text evidence="2">The sequence shown here is derived from an EMBL/GenBank/DDBJ whole genome shotgun (WGS) entry which is preliminary data.</text>
</comment>
<protein>
    <submittedName>
        <fullName evidence="2">Uncharacterized protein</fullName>
    </submittedName>
</protein>
<evidence type="ECO:0000256" key="1">
    <source>
        <dbReference type="SAM" id="MobiDB-lite"/>
    </source>
</evidence>
<accession>A0AAV7LPA3</accession>
<feature type="compositionally biased region" description="Low complexity" evidence="1">
    <location>
        <begin position="41"/>
        <end position="50"/>
    </location>
</feature>
<proteinExistence type="predicted"/>
<dbReference type="EMBL" id="JANPWB010000015">
    <property type="protein sequence ID" value="KAJ1092829.1"/>
    <property type="molecule type" value="Genomic_DNA"/>
</dbReference>
<feature type="compositionally biased region" description="Basic residues" evidence="1">
    <location>
        <begin position="78"/>
        <end position="91"/>
    </location>
</feature>
<name>A0AAV7LPA3_PLEWA</name>
<evidence type="ECO:0000313" key="3">
    <source>
        <dbReference type="Proteomes" id="UP001066276"/>
    </source>
</evidence>
<dbReference type="Proteomes" id="UP001066276">
    <property type="component" value="Chromosome 11"/>
</dbReference>
<feature type="compositionally biased region" description="Basic and acidic residues" evidence="1">
    <location>
        <begin position="92"/>
        <end position="107"/>
    </location>
</feature>
<organism evidence="2 3">
    <name type="scientific">Pleurodeles waltl</name>
    <name type="common">Iberian ribbed newt</name>
    <dbReference type="NCBI Taxonomy" id="8319"/>
    <lineage>
        <taxon>Eukaryota</taxon>
        <taxon>Metazoa</taxon>
        <taxon>Chordata</taxon>
        <taxon>Craniata</taxon>
        <taxon>Vertebrata</taxon>
        <taxon>Euteleostomi</taxon>
        <taxon>Amphibia</taxon>
        <taxon>Batrachia</taxon>
        <taxon>Caudata</taxon>
        <taxon>Salamandroidea</taxon>
        <taxon>Salamandridae</taxon>
        <taxon>Pleurodelinae</taxon>
        <taxon>Pleurodeles</taxon>
    </lineage>
</organism>
<sequence>MALILGSFAYFKAPSSAELSGLGISGAHAFSQGHHISPSCRPRGSPHPSSLGPPPVVQGCGAASGDQLLSRARDPRRKDPKQRHGSGHRRGRDAPDAAAHRQERAEMRNVVLTGELARKVADEMYHPPDMM</sequence>